<evidence type="ECO:0000313" key="3">
    <source>
        <dbReference type="Proteomes" id="UP000055854"/>
    </source>
</evidence>
<dbReference type="RefSeq" id="WP_060747626.1">
    <property type="nucleotide sequence ID" value="NZ_LNTA01000001.1"/>
</dbReference>
<protein>
    <submittedName>
        <fullName evidence="2">Uncharacterized protein</fullName>
    </submittedName>
</protein>
<evidence type="ECO:0000256" key="1">
    <source>
        <dbReference type="SAM" id="Phobius"/>
    </source>
</evidence>
<feature type="transmembrane region" description="Helical" evidence="1">
    <location>
        <begin position="45"/>
        <end position="64"/>
    </location>
</feature>
<evidence type="ECO:0000313" key="2">
    <source>
        <dbReference type="EMBL" id="KWV17157.1"/>
    </source>
</evidence>
<name>A0A109HRJ3_XANCT</name>
<feature type="transmembrane region" description="Helical" evidence="1">
    <location>
        <begin position="12"/>
        <end position="33"/>
    </location>
</feature>
<keyword evidence="1" id="KW-1133">Transmembrane helix</keyword>
<keyword evidence="1" id="KW-0812">Transmembrane</keyword>
<comment type="caution">
    <text evidence="2">The sequence shown here is derived from an EMBL/GenBank/DDBJ whole genome shotgun (WGS) entry which is preliminary data.</text>
</comment>
<dbReference type="Proteomes" id="UP000055854">
    <property type="component" value="Unassembled WGS sequence"/>
</dbReference>
<keyword evidence="1" id="KW-0472">Membrane</keyword>
<dbReference type="AlphaFoldDB" id="A0A109HRJ3"/>
<reference evidence="2 3" key="1">
    <citation type="submission" date="2015-11" db="EMBL/GenBank/DDBJ databases">
        <title>Long Read and Single Molecule DNA Sequencing Simplifies Genome Assembly and TAL Effector Gene Analysis of Xanthomonas translucens.</title>
        <authorList>
            <person name="Peng Z."/>
            <person name="Hu Y."/>
            <person name="Xie J."/>
            <person name="Potnis N."/>
            <person name="Akhunova A."/>
            <person name="Jones J."/>
            <person name="Liu Z."/>
            <person name="White F."/>
            <person name="Liu S."/>
        </authorList>
    </citation>
    <scope>NUCLEOTIDE SEQUENCE [LARGE SCALE GENOMIC DNA]</scope>
    <source>
        <strain evidence="2 3">B1</strain>
    </source>
</reference>
<accession>A0A109HRJ3</accession>
<sequence length="206" mass="23337">MNDSSIRQFSLVLYALALLLVGGLVAALTWPAWGVVPEWMKEPTWPAWVQAVMSVVAIVAAAFVPRWLDAQKRKDASDQYLIFCKYLLGEAESLREQASTKPGRYGLRMWGHEAEWQSIADGARELHLNELPHAKYLGVWLQVREMAVRIADYSAGIARTGEEDDPDDHDILDGYLYRLRNLHNELIDIDVSIRGQRGYAKVETPD</sequence>
<dbReference type="EMBL" id="LNTA01000001">
    <property type="protein sequence ID" value="KWV17157.1"/>
    <property type="molecule type" value="Genomic_DNA"/>
</dbReference>
<gene>
    <name evidence="2" type="ORF">ATB53_00310</name>
</gene>
<organism evidence="2 3">
    <name type="scientific">Xanthomonas campestris pv. translucens</name>
    <dbReference type="NCBI Taxonomy" id="343"/>
    <lineage>
        <taxon>Bacteria</taxon>
        <taxon>Pseudomonadati</taxon>
        <taxon>Pseudomonadota</taxon>
        <taxon>Gammaproteobacteria</taxon>
        <taxon>Lysobacterales</taxon>
        <taxon>Lysobacteraceae</taxon>
        <taxon>Xanthomonas</taxon>
        <taxon>Xanthomonas translucens group</taxon>
    </lineage>
</organism>
<proteinExistence type="predicted"/>